<evidence type="ECO:0000256" key="7">
    <source>
        <dbReference type="ARBA" id="ARBA00022801"/>
    </source>
</evidence>
<evidence type="ECO:0000256" key="10">
    <source>
        <dbReference type="ARBA" id="ARBA00023049"/>
    </source>
</evidence>
<sequence>MEFYVGNTRVKVSFWFLWALTLFVLLDRSFIVLPLFGTILLHEGVHLLVLRLCGAKVCGCELHLYGVRLSCDLYTLSRVRRAAVYLSAPVCNLLIGGILYLYDPMIIFGVYNLVIGAYNLIPIPPLDGGNAARALGRSRAAKAACSLVSLLCLGAAFAGAIWLVWAYHNWTLLACALYLLAVLLKGGEEAL</sequence>
<keyword evidence="7" id="KW-0378">Hydrolase</keyword>
<name>A0A9X8UHZ2_9FIRM</name>
<evidence type="ECO:0000259" key="13">
    <source>
        <dbReference type="Pfam" id="PF02163"/>
    </source>
</evidence>
<keyword evidence="5 12" id="KW-0812">Transmembrane</keyword>
<reference evidence="14 15" key="1">
    <citation type="submission" date="2019-03" db="EMBL/GenBank/DDBJ databases">
        <title>Genomic Encyclopedia of Type Strains, Phase IV (KMG-IV): sequencing the most valuable type-strain genomes for metagenomic binning, comparative biology and taxonomic classification.</title>
        <authorList>
            <person name="Goeker M."/>
        </authorList>
    </citation>
    <scope>NUCLEOTIDE SEQUENCE [LARGE SCALE GENOMIC DNA]</scope>
    <source>
        <strain evidence="14 15">DSM 100433</strain>
    </source>
</reference>
<keyword evidence="6" id="KW-0479">Metal-binding</keyword>
<comment type="similarity">
    <text evidence="3">Belongs to the peptidase M50B family.</text>
</comment>
<dbReference type="EMBL" id="SLUK01000015">
    <property type="protein sequence ID" value="TCL41094.1"/>
    <property type="molecule type" value="Genomic_DNA"/>
</dbReference>
<keyword evidence="10" id="KW-0482">Metalloprotease</keyword>
<evidence type="ECO:0000256" key="4">
    <source>
        <dbReference type="ARBA" id="ARBA00022670"/>
    </source>
</evidence>
<dbReference type="Pfam" id="PF02163">
    <property type="entry name" value="Peptidase_M50"/>
    <property type="match status" value="1"/>
</dbReference>
<evidence type="ECO:0000256" key="8">
    <source>
        <dbReference type="ARBA" id="ARBA00022833"/>
    </source>
</evidence>
<feature type="transmembrane region" description="Helical" evidence="12">
    <location>
        <begin position="15"/>
        <end position="41"/>
    </location>
</feature>
<dbReference type="PANTHER" id="PTHR39188">
    <property type="entry name" value="MEMBRANE-ASSOCIATED ZINC METALLOPROTEASE M50B"/>
    <property type="match status" value="1"/>
</dbReference>
<feature type="transmembrane region" description="Helical" evidence="12">
    <location>
        <begin position="170"/>
        <end position="187"/>
    </location>
</feature>
<dbReference type="GO" id="GO:0006508">
    <property type="term" value="P:proteolysis"/>
    <property type="evidence" value="ECO:0007669"/>
    <property type="project" value="UniProtKB-KW"/>
</dbReference>
<keyword evidence="11 12" id="KW-0472">Membrane</keyword>
<dbReference type="AlphaFoldDB" id="A0A9X8UHZ2"/>
<feature type="transmembrane region" description="Helical" evidence="12">
    <location>
        <begin position="106"/>
        <end position="123"/>
    </location>
</feature>
<gene>
    <name evidence="14" type="ORF">EDD78_11527</name>
</gene>
<evidence type="ECO:0000256" key="2">
    <source>
        <dbReference type="ARBA" id="ARBA00004141"/>
    </source>
</evidence>
<keyword evidence="8" id="KW-0862">Zinc</keyword>
<organism evidence="14 15">
    <name type="scientific">Harryflintia acetispora</name>
    <dbReference type="NCBI Taxonomy" id="1849041"/>
    <lineage>
        <taxon>Bacteria</taxon>
        <taxon>Bacillati</taxon>
        <taxon>Bacillota</taxon>
        <taxon>Clostridia</taxon>
        <taxon>Eubacteriales</taxon>
        <taxon>Oscillospiraceae</taxon>
        <taxon>Harryflintia</taxon>
    </lineage>
</organism>
<dbReference type="PANTHER" id="PTHR39188:SF3">
    <property type="entry name" value="STAGE IV SPORULATION PROTEIN FB"/>
    <property type="match status" value="1"/>
</dbReference>
<evidence type="ECO:0000256" key="11">
    <source>
        <dbReference type="ARBA" id="ARBA00023136"/>
    </source>
</evidence>
<dbReference type="Proteomes" id="UP000294682">
    <property type="component" value="Unassembled WGS sequence"/>
</dbReference>
<evidence type="ECO:0000313" key="14">
    <source>
        <dbReference type="EMBL" id="TCL41094.1"/>
    </source>
</evidence>
<protein>
    <recommendedName>
        <fullName evidence="13">Peptidase M50 domain-containing protein</fullName>
    </recommendedName>
</protein>
<keyword evidence="15" id="KW-1185">Reference proteome</keyword>
<evidence type="ECO:0000256" key="3">
    <source>
        <dbReference type="ARBA" id="ARBA00007931"/>
    </source>
</evidence>
<evidence type="ECO:0000313" key="15">
    <source>
        <dbReference type="Proteomes" id="UP000294682"/>
    </source>
</evidence>
<evidence type="ECO:0000256" key="12">
    <source>
        <dbReference type="SAM" id="Phobius"/>
    </source>
</evidence>
<evidence type="ECO:0000256" key="1">
    <source>
        <dbReference type="ARBA" id="ARBA00001947"/>
    </source>
</evidence>
<feature type="domain" description="Peptidase M50" evidence="13">
    <location>
        <begin position="104"/>
        <end position="138"/>
    </location>
</feature>
<dbReference type="GO" id="GO:0016020">
    <property type="term" value="C:membrane"/>
    <property type="evidence" value="ECO:0007669"/>
    <property type="project" value="UniProtKB-SubCell"/>
</dbReference>
<evidence type="ECO:0000256" key="6">
    <source>
        <dbReference type="ARBA" id="ARBA00022723"/>
    </source>
</evidence>
<proteinExistence type="inferred from homology"/>
<comment type="subcellular location">
    <subcellularLocation>
        <location evidence="2">Membrane</location>
        <topology evidence="2">Multi-pass membrane protein</topology>
    </subcellularLocation>
</comment>
<feature type="transmembrane region" description="Helical" evidence="12">
    <location>
        <begin position="144"/>
        <end position="164"/>
    </location>
</feature>
<evidence type="ECO:0000256" key="9">
    <source>
        <dbReference type="ARBA" id="ARBA00022989"/>
    </source>
</evidence>
<feature type="transmembrane region" description="Helical" evidence="12">
    <location>
        <begin position="82"/>
        <end position="100"/>
    </location>
</feature>
<comment type="cofactor">
    <cofactor evidence="1">
        <name>Zn(2+)</name>
        <dbReference type="ChEBI" id="CHEBI:29105"/>
    </cofactor>
</comment>
<evidence type="ECO:0000256" key="5">
    <source>
        <dbReference type="ARBA" id="ARBA00022692"/>
    </source>
</evidence>
<accession>A0A9X8UHZ2</accession>
<dbReference type="GO" id="GO:0046872">
    <property type="term" value="F:metal ion binding"/>
    <property type="evidence" value="ECO:0007669"/>
    <property type="project" value="UniProtKB-KW"/>
</dbReference>
<dbReference type="RefSeq" id="WP_132085261.1">
    <property type="nucleotide sequence ID" value="NZ_SLUK01000015.1"/>
</dbReference>
<dbReference type="GO" id="GO:0008237">
    <property type="term" value="F:metallopeptidase activity"/>
    <property type="evidence" value="ECO:0007669"/>
    <property type="project" value="UniProtKB-KW"/>
</dbReference>
<dbReference type="InterPro" id="IPR008915">
    <property type="entry name" value="Peptidase_M50"/>
</dbReference>
<keyword evidence="4" id="KW-0645">Protease</keyword>
<keyword evidence="9 12" id="KW-1133">Transmembrane helix</keyword>
<comment type="caution">
    <text evidence="14">The sequence shown here is derived from an EMBL/GenBank/DDBJ whole genome shotgun (WGS) entry which is preliminary data.</text>
</comment>